<proteinExistence type="predicted"/>
<organism evidence="1 2">
    <name type="scientific">Dreissena polymorpha</name>
    <name type="common">Zebra mussel</name>
    <name type="synonym">Mytilus polymorpha</name>
    <dbReference type="NCBI Taxonomy" id="45954"/>
    <lineage>
        <taxon>Eukaryota</taxon>
        <taxon>Metazoa</taxon>
        <taxon>Spiralia</taxon>
        <taxon>Lophotrochozoa</taxon>
        <taxon>Mollusca</taxon>
        <taxon>Bivalvia</taxon>
        <taxon>Autobranchia</taxon>
        <taxon>Heteroconchia</taxon>
        <taxon>Euheterodonta</taxon>
        <taxon>Imparidentia</taxon>
        <taxon>Neoheterodontei</taxon>
        <taxon>Myida</taxon>
        <taxon>Dreissenoidea</taxon>
        <taxon>Dreissenidae</taxon>
        <taxon>Dreissena</taxon>
    </lineage>
</organism>
<accession>A0A9D4DZJ1</accession>
<gene>
    <name evidence="1" type="ORF">DPMN_170996</name>
</gene>
<protein>
    <submittedName>
        <fullName evidence="1">Uncharacterized protein</fullName>
    </submittedName>
</protein>
<reference evidence="1" key="2">
    <citation type="submission" date="2020-11" db="EMBL/GenBank/DDBJ databases">
        <authorList>
            <person name="McCartney M.A."/>
            <person name="Auch B."/>
            <person name="Kono T."/>
            <person name="Mallez S."/>
            <person name="Becker A."/>
            <person name="Gohl D.M."/>
            <person name="Silverstein K.A.T."/>
            <person name="Koren S."/>
            <person name="Bechman K.B."/>
            <person name="Herman A."/>
            <person name="Abrahante J.E."/>
            <person name="Garbe J."/>
        </authorList>
    </citation>
    <scope>NUCLEOTIDE SEQUENCE</scope>
    <source>
        <strain evidence="1">Duluth1</strain>
        <tissue evidence="1">Whole animal</tissue>
    </source>
</reference>
<reference evidence="1" key="1">
    <citation type="journal article" date="2019" name="bioRxiv">
        <title>The Genome of the Zebra Mussel, Dreissena polymorpha: A Resource for Invasive Species Research.</title>
        <authorList>
            <person name="McCartney M.A."/>
            <person name="Auch B."/>
            <person name="Kono T."/>
            <person name="Mallez S."/>
            <person name="Zhang Y."/>
            <person name="Obille A."/>
            <person name="Becker A."/>
            <person name="Abrahante J.E."/>
            <person name="Garbe J."/>
            <person name="Badalamenti J.P."/>
            <person name="Herman A."/>
            <person name="Mangelson H."/>
            <person name="Liachko I."/>
            <person name="Sullivan S."/>
            <person name="Sone E.D."/>
            <person name="Koren S."/>
            <person name="Silverstein K.A.T."/>
            <person name="Beckman K.B."/>
            <person name="Gohl D.M."/>
        </authorList>
    </citation>
    <scope>NUCLEOTIDE SEQUENCE</scope>
    <source>
        <strain evidence="1">Duluth1</strain>
        <tissue evidence="1">Whole animal</tissue>
    </source>
</reference>
<comment type="caution">
    <text evidence="1">The sequence shown here is derived from an EMBL/GenBank/DDBJ whole genome shotgun (WGS) entry which is preliminary data.</text>
</comment>
<dbReference type="Proteomes" id="UP000828390">
    <property type="component" value="Unassembled WGS sequence"/>
</dbReference>
<dbReference type="AlphaFoldDB" id="A0A9D4DZJ1"/>
<evidence type="ECO:0000313" key="1">
    <source>
        <dbReference type="EMBL" id="KAH3769721.1"/>
    </source>
</evidence>
<dbReference type="EMBL" id="JAIWYP010000009">
    <property type="protein sequence ID" value="KAH3769721.1"/>
    <property type="molecule type" value="Genomic_DNA"/>
</dbReference>
<sequence>MILHSSHNRVPQRPVEATLTKLGKVDPVCCKDLCLGTKDTSVTPECDRWMEFQ</sequence>
<evidence type="ECO:0000313" key="2">
    <source>
        <dbReference type="Proteomes" id="UP000828390"/>
    </source>
</evidence>
<keyword evidence="2" id="KW-1185">Reference proteome</keyword>
<name>A0A9D4DZJ1_DREPO</name>